<name>A0A7J7N4Q9_9MAGN</name>
<gene>
    <name evidence="3" type="ORF">GIB67_008254</name>
</gene>
<dbReference type="EMBL" id="JACGCM010001055">
    <property type="protein sequence ID" value="KAF6162125.1"/>
    <property type="molecule type" value="Genomic_DNA"/>
</dbReference>
<dbReference type="AlphaFoldDB" id="A0A7J7N4Q9"/>
<protein>
    <submittedName>
        <fullName evidence="3">Uncharacterized protein</fullName>
    </submittedName>
</protein>
<organism evidence="3 4">
    <name type="scientific">Kingdonia uniflora</name>
    <dbReference type="NCBI Taxonomy" id="39325"/>
    <lineage>
        <taxon>Eukaryota</taxon>
        <taxon>Viridiplantae</taxon>
        <taxon>Streptophyta</taxon>
        <taxon>Embryophyta</taxon>
        <taxon>Tracheophyta</taxon>
        <taxon>Spermatophyta</taxon>
        <taxon>Magnoliopsida</taxon>
        <taxon>Ranunculales</taxon>
        <taxon>Circaeasteraceae</taxon>
        <taxon>Kingdonia</taxon>
    </lineage>
</organism>
<proteinExistence type="predicted"/>
<dbReference type="PANTHER" id="PTHR47198">
    <property type="entry name" value="OS05G0299300 PROTEIN"/>
    <property type="match status" value="1"/>
</dbReference>
<feature type="region of interest" description="Disordered" evidence="2">
    <location>
        <begin position="63"/>
        <end position="111"/>
    </location>
</feature>
<evidence type="ECO:0000256" key="1">
    <source>
        <dbReference type="SAM" id="Coils"/>
    </source>
</evidence>
<reference evidence="3 4" key="1">
    <citation type="journal article" date="2020" name="IScience">
        <title>Genome Sequencing of the Endangered Kingdonia uniflora (Circaeasteraceae, Ranunculales) Reveals Potential Mechanisms of Evolutionary Specialization.</title>
        <authorList>
            <person name="Sun Y."/>
            <person name="Deng T."/>
            <person name="Zhang A."/>
            <person name="Moore M.J."/>
            <person name="Landis J.B."/>
            <person name="Lin N."/>
            <person name="Zhang H."/>
            <person name="Zhang X."/>
            <person name="Huang J."/>
            <person name="Zhang X."/>
            <person name="Sun H."/>
            <person name="Wang H."/>
        </authorList>
    </citation>
    <scope>NUCLEOTIDE SEQUENCE [LARGE SCALE GENOMIC DNA]</scope>
    <source>
        <strain evidence="3">TB1705</strain>
        <tissue evidence="3">Leaf</tissue>
    </source>
</reference>
<evidence type="ECO:0000313" key="3">
    <source>
        <dbReference type="EMBL" id="KAF6162125.1"/>
    </source>
</evidence>
<dbReference type="Proteomes" id="UP000541444">
    <property type="component" value="Unassembled WGS sequence"/>
</dbReference>
<keyword evidence="1" id="KW-0175">Coiled coil</keyword>
<feature type="compositionally biased region" description="Low complexity" evidence="2">
    <location>
        <begin position="89"/>
        <end position="99"/>
    </location>
</feature>
<keyword evidence="4" id="KW-1185">Reference proteome</keyword>
<evidence type="ECO:0000313" key="4">
    <source>
        <dbReference type="Proteomes" id="UP000541444"/>
    </source>
</evidence>
<accession>A0A7J7N4Q9</accession>
<dbReference type="PANTHER" id="PTHR47198:SF1">
    <property type="entry name" value="WD REPEAT-CONTAINING PROTEIN 91-LIKE ISOFORM X1"/>
    <property type="match status" value="1"/>
</dbReference>
<sequence length="321" mass="35017">MHLSLTISRIPALLKISTEKNTVKRLKKDITQLNLRLSQLQALLEEKEAQICHLRSIAPSATCSSNSLAGTTEKGVHETENLPTRSSHEASVSHSTSLLEETDLEDRELDVNSSAKLSTGLNLSELERGLSSVNLPSSNAENGDTLQSFHETLNSVLQQILEYGFFVSVLVDIDMTTTIPGGEDNKEEEDSPLIVFKGLEHLAAKYSGSSTSLRLVQKHYNESIQDIIISASELEANMQTITTDQAEIWEVLQGLQEVVLHKDKEGDTSNVMNEVNTLSNATQGVGDTSKEEHQAPISSSTTSRFSIFTISSIAADSLLPP</sequence>
<feature type="coiled-coil region" evidence="1">
    <location>
        <begin position="16"/>
        <end position="50"/>
    </location>
</feature>
<comment type="caution">
    <text evidence="3">The sequence shown here is derived from an EMBL/GenBank/DDBJ whole genome shotgun (WGS) entry which is preliminary data.</text>
</comment>
<evidence type="ECO:0000256" key="2">
    <source>
        <dbReference type="SAM" id="MobiDB-lite"/>
    </source>
</evidence>